<keyword evidence="3 6" id="KW-0812">Transmembrane</keyword>
<keyword evidence="4 6" id="KW-1133">Transmembrane helix</keyword>
<dbReference type="Proteomes" id="UP000595095">
    <property type="component" value="Chromosome"/>
</dbReference>
<evidence type="ECO:0000259" key="7">
    <source>
        <dbReference type="Pfam" id="PF02687"/>
    </source>
</evidence>
<evidence type="ECO:0000313" key="8">
    <source>
        <dbReference type="EMBL" id="QPG04693.1"/>
    </source>
</evidence>
<protein>
    <submittedName>
        <fullName evidence="8">ABC transporter permease</fullName>
    </submittedName>
</protein>
<evidence type="ECO:0000256" key="2">
    <source>
        <dbReference type="ARBA" id="ARBA00022475"/>
    </source>
</evidence>
<keyword evidence="5 6" id="KW-0472">Membrane</keyword>
<accession>A0A7S9DVE3</accession>
<feature type="domain" description="ABC3 transporter permease C-terminal" evidence="7">
    <location>
        <begin position="85"/>
        <end position="197"/>
    </location>
</feature>
<name>A0A7S9DVE3_9ALTE</name>
<keyword evidence="9" id="KW-1185">Reference proteome</keyword>
<evidence type="ECO:0000256" key="4">
    <source>
        <dbReference type="ARBA" id="ARBA00022989"/>
    </source>
</evidence>
<dbReference type="PANTHER" id="PTHR30287:SF2">
    <property type="entry name" value="BLL1001 PROTEIN"/>
    <property type="match status" value="1"/>
</dbReference>
<organism evidence="8 9">
    <name type="scientific">Salinimonas marina</name>
    <dbReference type="NCBI Taxonomy" id="2785918"/>
    <lineage>
        <taxon>Bacteria</taxon>
        <taxon>Pseudomonadati</taxon>
        <taxon>Pseudomonadota</taxon>
        <taxon>Gammaproteobacteria</taxon>
        <taxon>Alteromonadales</taxon>
        <taxon>Alteromonadaceae</taxon>
        <taxon>Alteromonas/Salinimonas group</taxon>
        <taxon>Salinimonas</taxon>
    </lineage>
</organism>
<dbReference type="Pfam" id="PF02687">
    <property type="entry name" value="FtsX"/>
    <property type="match status" value="1"/>
</dbReference>
<dbReference type="EMBL" id="CP064795">
    <property type="protein sequence ID" value="QPG04693.1"/>
    <property type="molecule type" value="Genomic_DNA"/>
</dbReference>
<dbReference type="KEGG" id="smaa:IT774_10740"/>
<proteinExistence type="predicted"/>
<dbReference type="InterPro" id="IPR003838">
    <property type="entry name" value="ABC3_permease_C"/>
</dbReference>
<sequence>MPKSATYTVAAIYPDYGNPDSQLLLPFSTFSPDTGYAGVTALYGAAKSDLARLASLGEVYASSQLLKKSMQTFDRTFVVTDALNIATLLVAGMAFAVSVSVITLDLRPQLNVLRTMGVAQLQVKAMLTAQYMLLCLVTALLALPFGILLAWVFINMVNRFAFFWVYPMQVSVMVLLNSLALSLFVVLIILLLPIARIEGKVDLRQETPL</sequence>
<dbReference type="AlphaFoldDB" id="A0A7S9DVE3"/>
<comment type="subcellular location">
    <subcellularLocation>
        <location evidence="1">Cell membrane</location>
        <topology evidence="1">Multi-pass membrane protein</topology>
    </subcellularLocation>
</comment>
<dbReference type="GO" id="GO:0005886">
    <property type="term" value="C:plasma membrane"/>
    <property type="evidence" value="ECO:0007669"/>
    <property type="project" value="UniProtKB-SubCell"/>
</dbReference>
<evidence type="ECO:0000256" key="5">
    <source>
        <dbReference type="ARBA" id="ARBA00023136"/>
    </source>
</evidence>
<dbReference type="RefSeq" id="WP_195809786.1">
    <property type="nucleotide sequence ID" value="NZ_CP064795.1"/>
</dbReference>
<dbReference type="PANTHER" id="PTHR30287">
    <property type="entry name" value="MEMBRANE COMPONENT OF PREDICTED ABC SUPERFAMILY METABOLITE UPTAKE TRANSPORTER"/>
    <property type="match status" value="1"/>
</dbReference>
<gene>
    <name evidence="8" type="ORF">IT774_10740</name>
</gene>
<feature type="transmembrane region" description="Helical" evidence="6">
    <location>
        <begin position="82"/>
        <end position="106"/>
    </location>
</feature>
<reference evidence="8 9" key="1">
    <citation type="submission" date="2020-11" db="EMBL/GenBank/DDBJ databases">
        <title>Complete genome sequence for Salinimonas sp. strain G2-b.</title>
        <authorList>
            <person name="Park S.-J."/>
        </authorList>
    </citation>
    <scope>NUCLEOTIDE SEQUENCE [LARGE SCALE GENOMIC DNA]</scope>
    <source>
        <strain evidence="8 9">G2-b</strain>
    </source>
</reference>
<evidence type="ECO:0000256" key="3">
    <source>
        <dbReference type="ARBA" id="ARBA00022692"/>
    </source>
</evidence>
<keyword evidence="2" id="KW-1003">Cell membrane</keyword>
<dbReference type="InterPro" id="IPR038766">
    <property type="entry name" value="Membrane_comp_ABC_pdt"/>
</dbReference>
<feature type="transmembrane region" description="Helical" evidence="6">
    <location>
        <begin position="131"/>
        <end position="154"/>
    </location>
</feature>
<evidence type="ECO:0000256" key="6">
    <source>
        <dbReference type="SAM" id="Phobius"/>
    </source>
</evidence>
<feature type="transmembrane region" description="Helical" evidence="6">
    <location>
        <begin position="174"/>
        <end position="195"/>
    </location>
</feature>
<evidence type="ECO:0000256" key="1">
    <source>
        <dbReference type="ARBA" id="ARBA00004651"/>
    </source>
</evidence>
<evidence type="ECO:0000313" key="9">
    <source>
        <dbReference type="Proteomes" id="UP000595095"/>
    </source>
</evidence>